<dbReference type="GO" id="GO:0003964">
    <property type="term" value="F:RNA-directed DNA polymerase activity"/>
    <property type="evidence" value="ECO:0007669"/>
    <property type="project" value="UniProtKB-KW"/>
</dbReference>
<sequence>MCCLRKIKEVLARVIKALHGEDGKIGKKTKSCYSSIWLDIIQEVKRLKSRGIDLTSLSDVLQGESLEGSGDFSVASVRNLIDGITLPEVLTKTRWIKEVPIKINVHAWKVKIDCLPTRLNISRRGMDIDSILCPMCGTVVESTRHLFFTCHISRDILQKISRWWDIEYTEIASYEECWTDSQFDSIVDDVYTTFFEKVEPEKVEPEKAEPEKPAVIVIGSSSSKLECSSTSELECSSTLESSSSDESSSSNESSCLEKSVLGSMKMAVSQKGPSKDLLYWYKDVNDQDEEETDKEDDEIDKQDDEIDDEAKDGKDDSHDELWSPKTIGTTTMNLISPKMKG</sequence>
<feature type="domain" description="Reverse transcriptase zinc-binding" evidence="2">
    <location>
        <begin position="72"/>
        <end position="155"/>
    </location>
</feature>
<feature type="compositionally biased region" description="Acidic residues" evidence="1">
    <location>
        <begin position="286"/>
        <end position="310"/>
    </location>
</feature>
<keyword evidence="3" id="KW-0695">RNA-directed DNA polymerase</keyword>
<accession>A0ABQ5BL56</accession>
<organism evidence="3 4">
    <name type="scientific">Tanacetum coccineum</name>
    <dbReference type="NCBI Taxonomy" id="301880"/>
    <lineage>
        <taxon>Eukaryota</taxon>
        <taxon>Viridiplantae</taxon>
        <taxon>Streptophyta</taxon>
        <taxon>Embryophyta</taxon>
        <taxon>Tracheophyta</taxon>
        <taxon>Spermatophyta</taxon>
        <taxon>Magnoliopsida</taxon>
        <taxon>eudicotyledons</taxon>
        <taxon>Gunneridae</taxon>
        <taxon>Pentapetalae</taxon>
        <taxon>asterids</taxon>
        <taxon>campanulids</taxon>
        <taxon>Asterales</taxon>
        <taxon>Asteraceae</taxon>
        <taxon>Asteroideae</taxon>
        <taxon>Anthemideae</taxon>
        <taxon>Anthemidinae</taxon>
        <taxon>Tanacetum</taxon>
    </lineage>
</organism>
<name>A0ABQ5BL56_9ASTR</name>
<protein>
    <submittedName>
        <fullName evidence="3">RNA-directed DNA polymerase, eukaryota</fullName>
    </submittedName>
</protein>
<evidence type="ECO:0000259" key="2">
    <source>
        <dbReference type="Pfam" id="PF13966"/>
    </source>
</evidence>
<reference evidence="3" key="2">
    <citation type="submission" date="2022-01" db="EMBL/GenBank/DDBJ databases">
        <authorList>
            <person name="Yamashiro T."/>
            <person name="Shiraishi A."/>
            <person name="Satake H."/>
            <person name="Nakayama K."/>
        </authorList>
    </citation>
    <scope>NUCLEOTIDE SEQUENCE</scope>
</reference>
<dbReference type="Pfam" id="PF13966">
    <property type="entry name" value="zf-RVT"/>
    <property type="match status" value="1"/>
</dbReference>
<evidence type="ECO:0000313" key="3">
    <source>
        <dbReference type="EMBL" id="GJT14959.1"/>
    </source>
</evidence>
<dbReference type="Proteomes" id="UP001151760">
    <property type="component" value="Unassembled WGS sequence"/>
</dbReference>
<reference evidence="3" key="1">
    <citation type="journal article" date="2022" name="Int. J. Mol. Sci.">
        <title>Draft Genome of Tanacetum Coccineum: Genomic Comparison of Closely Related Tanacetum-Family Plants.</title>
        <authorList>
            <person name="Yamashiro T."/>
            <person name="Shiraishi A."/>
            <person name="Nakayama K."/>
            <person name="Satake H."/>
        </authorList>
    </citation>
    <scope>NUCLEOTIDE SEQUENCE</scope>
</reference>
<comment type="caution">
    <text evidence="3">The sequence shown here is derived from an EMBL/GenBank/DDBJ whole genome shotgun (WGS) entry which is preliminary data.</text>
</comment>
<feature type="region of interest" description="Disordered" evidence="1">
    <location>
        <begin position="280"/>
        <end position="341"/>
    </location>
</feature>
<keyword evidence="3" id="KW-0808">Transferase</keyword>
<dbReference type="InterPro" id="IPR026960">
    <property type="entry name" value="RVT-Znf"/>
</dbReference>
<gene>
    <name evidence="3" type="ORF">Tco_0873665</name>
</gene>
<feature type="compositionally biased region" description="Basic and acidic residues" evidence="1">
    <location>
        <begin position="311"/>
        <end position="322"/>
    </location>
</feature>
<dbReference type="EMBL" id="BQNB010013358">
    <property type="protein sequence ID" value="GJT14959.1"/>
    <property type="molecule type" value="Genomic_DNA"/>
</dbReference>
<keyword evidence="3" id="KW-0548">Nucleotidyltransferase</keyword>
<evidence type="ECO:0000256" key="1">
    <source>
        <dbReference type="SAM" id="MobiDB-lite"/>
    </source>
</evidence>
<keyword evidence="4" id="KW-1185">Reference proteome</keyword>
<evidence type="ECO:0000313" key="4">
    <source>
        <dbReference type="Proteomes" id="UP001151760"/>
    </source>
</evidence>
<proteinExistence type="predicted"/>